<proteinExistence type="predicted"/>
<evidence type="ECO:0000313" key="2">
    <source>
        <dbReference type="EMBL" id="WVX90754.1"/>
    </source>
</evidence>
<protein>
    <submittedName>
        <fullName evidence="2">Tail sheath</fullName>
    </submittedName>
</protein>
<sequence length="587" mass="64418">MAVEPFPRRPITRPHASIEVDTSGIGGSAGSSEKVLCLIGQAEGGEPNTVYELRNYAQAKRLFRSGELLDAIELAWGSNPNYTAGKILAMRTEDAKPASAEVGGLKVTSKIYGNVANNIQVGLEKNTLSDSLRLRIIFQDDRFNEVYDNIGNIFTIKYTGDQESATFSVEHDEETQKASRLVLKVADQEVKAYDLTSGAYDYTNAIITDINQLPDFEAKLSPFGDKNLESSKLDKIENADIKDKAVYVKAVFGDLEKQTAFNGIVSFEQLNAEGEVPSNVEVTAGEESATVTANSPIKEIEPFELTKLTGGTNGEPPATWADKLEKFAHEGGYYIIPLSSKQSVHAEVSSFVKERSDAGEPMRAIVGGGFNESKEQLFGRQASLSNPRVSLVANSGTFVMDDGRKNHVPAYMVAVALGGLASGLEIGESITFKPLRISALDQIYESIDLDELNENGIISIEFVRNRTNTFFRIVDDVTTFNDKSDPVKSEMAVGEANDFLVSELKVQLEDQFIGTRTINTSASIIKDFVQSYLGRKKRDNEIQDFPAEDVQVIVEGNEARISMTVYPIRSFKKISVSLVYKQQTLQA</sequence>
<organism evidence="2">
    <name type="scientific">Staphylococcus phage 184DA</name>
    <dbReference type="NCBI Taxonomy" id="3110532"/>
    <lineage>
        <taxon>Viruses</taxon>
        <taxon>Duplodnaviria</taxon>
        <taxon>Heunggongvirae</taxon>
        <taxon>Uroviricota</taxon>
        <taxon>Caudoviricetes</taxon>
    </lineage>
</organism>
<evidence type="ECO:0000256" key="1">
    <source>
        <dbReference type="SAM" id="MobiDB-lite"/>
    </source>
</evidence>
<name>A0AAU6MXC4_9CAUD</name>
<feature type="region of interest" description="Disordered" evidence="1">
    <location>
        <begin position="1"/>
        <end position="25"/>
    </location>
</feature>
<dbReference type="EMBL" id="OR885926">
    <property type="protein sequence ID" value="WVX90754.1"/>
    <property type="molecule type" value="Genomic_DNA"/>
</dbReference>
<gene>
    <name evidence="2" type="ORF">184DA_148</name>
</gene>
<accession>A0AAU6MXC4</accession>
<reference evidence="2" key="1">
    <citation type="submission" date="2023-11" db="EMBL/GenBank/DDBJ databases">
        <title>Characterization of a newly isolated phage infecting non-aureus staphylococci isolated from bovine mastitis.</title>
        <authorList>
            <person name="Wanecka A."/>
            <person name="Marynowska M."/>
            <person name="Wesolowski W."/>
            <person name="Bloch S."/>
            <person name="Nejman-Falenczyk B."/>
            <person name="Neumann J."/>
            <person name="Krol J."/>
            <person name="Florek M."/>
            <person name="Ulanicki K."/>
            <person name="Napierala A."/>
            <person name="Twardon J."/>
            <person name="Wolska B."/>
            <person name="Porebska J."/>
            <person name="Ziubrzycka A."/>
            <person name="Czeretowicz I."/>
            <person name="Benisz M."/>
        </authorList>
    </citation>
    <scope>NUCLEOTIDE SEQUENCE</scope>
</reference>